<name>A0A6H5GKW8_9HEMI</name>
<gene>
    <name evidence="1" type="ORF">NTEN_LOCUS10071</name>
</gene>
<dbReference type="EMBL" id="CADCXU010015112">
    <property type="protein sequence ID" value="CAB0004594.1"/>
    <property type="molecule type" value="Genomic_DNA"/>
</dbReference>
<dbReference type="AlphaFoldDB" id="A0A6H5GKW8"/>
<sequence>MSAEAGGSIIGRLTFQEAHTIQSEPADFYDICSTACPGASRTFFAYKIRSKTKVKILKSLKNMSTPGTVSAPALDTDGATAIVRVNRPRETGSLRVDLPPGFDISTPSDRTIQPLMRGEVSIVSLFGQADGRRQARN</sequence>
<protein>
    <submittedName>
        <fullName evidence="1">Uncharacterized protein</fullName>
    </submittedName>
</protein>
<keyword evidence="2" id="KW-1185">Reference proteome</keyword>
<accession>A0A6H5GKW8</accession>
<evidence type="ECO:0000313" key="2">
    <source>
        <dbReference type="Proteomes" id="UP000479000"/>
    </source>
</evidence>
<organism evidence="1 2">
    <name type="scientific">Nesidiocoris tenuis</name>
    <dbReference type="NCBI Taxonomy" id="355587"/>
    <lineage>
        <taxon>Eukaryota</taxon>
        <taxon>Metazoa</taxon>
        <taxon>Ecdysozoa</taxon>
        <taxon>Arthropoda</taxon>
        <taxon>Hexapoda</taxon>
        <taxon>Insecta</taxon>
        <taxon>Pterygota</taxon>
        <taxon>Neoptera</taxon>
        <taxon>Paraneoptera</taxon>
        <taxon>Hemiptera</taxon>
        <taxon>Heteroptera</taxon>
        <taxon>Panheteroptera</taxon>
        <taxon>Cimicomorpha</taxon>
        <taxon>Miridae</taxon>
        <taxon>Dicyphina</taxon>
        <taxon>Nesidiocoris</taxon>
    </lineage>
</organism>
<proteinExistence type="predicted"/>
<evidence type="ECO:0000313" key="1">
    <source>
        <dbReference type="EMBL" id="CAB0004594.1"/>
    </source>
</evidence>
<reference evidence="1 2" key="1">
    <citation type="submission" date="2020-02" db="EMBL/GenBank/DDBJ databases">
        <authorList>
            <person name="Ferguson B K."/>
        </authorList>
    </citation>
    <scope>NUCLEOTIDE SEQUENCE [LARGE SCALE GENOMIC DNA]</scope>
</reference>
<dbReference type="Proteomes" id="UP000479000">
    <property type="component" value="Unassembled WGS sequence"/>
</dbReference>